<dbReference type="EMBL" id="KV454476">
    <property type="protein sequence ID" value="ODV63047.1"/>
    <property type="molecule type" value="Genomic_DNA"/>
</dbReference>
<sequence>MKKRTIEFCQTLAKEKKSILNQNQISLLFNDIKKFHNGYLLHKEQMQLRIQAQAQIENQKASLNLSIANKNQMQTQMQTQMPNQTPNQTPNQMPNQMQTQMPNQMQTQMPNQMQTQMPNQMPNPNFAHITAQNQQSIMGLDNTSKTNLQANQLNQNHVSPIVNQQSSLLSPQSVPMNIIRSNQNLISSNQLSTVKAEIINNQFKNSPQNVISPQVYDQFSTSRIATPITQPRKLLVSPNKRRKMPNTNKSKTPKLVNRNLPSDGSSVNVESNPHDNYNEQNPNVNIAKIQTPSEFPGQTPAANNLNSTPNIKVETLTLNSMSNPPSISNNSLPKIQLLKEDVETLTREESIRKESEAEKLNRAKLEKTNPEKYFLMTLSRTLELSDQDYDETINKITSEDFNINDMMDGLNGVSNGITTIRPESLILRDVTGNSFNSNGESTNIARSLMSPKLSPNLFMINGVNQGLAVPVSVGRNDSANKQNYVWTASVTTQAIRSTFKQVSAIKSSLLPTMPTPPEERMYIDTQINRSKRKSEETLDDGANIKKNKAIEENNIDAIDFPMGNDEVKNEDRYEFEDIFNFSGTEDNED</sequence>
<name>A0A1D2VN96_9ASCO</name>
<evidence type="ECO:0000256" key="1">
    <source>
        <dbReference type="SAM" id="MobiDB-lite"/>
    </source>
</evidence>
<protein>
    <submittedName>
        <fullName evidence="2">Uncharacterized protein</fullName>
    </submittedName>
</protein>
<dbReference type="InParanoid" id="A0A1D2VN96"/>
<reference evidence="3" key="1">
    <citation type="submission" date="2016-05" db="EMBL/GenBank/DDBJ databases">
        <title>Comparative genomics of biotechnologically important yeasts.</title>
        <authorList>
            <consortium name="DOE Joint Genome Institute"/>
            <person name="Riley R."/>
            <person name="Haridas S."/>
            <person name="Wolfe K.H."/>
            <person name="Lopes M.R."/>
            <person name="Hittinger C.T."/>
            <person name="Goker M."/>
            <person name="Salamov A."/>
            <person name="Wisecaver J."/>
            <person name="Long T.M."/>
            <person name="Aerts A.L."/>
            <person name="Barry K."/>
            <person name="Choi C."/>
            <person name="Clum A."/>
            <person name="Coughlan A.Y."/>
            <person name="Deshpande S."/>
            <person name="Douglass A.P."/>
            <person name="Hanson S.J."/>
            <person name="Klenk H.-P."/>
            <person name="Labutti K."/>
            <person name="Lapidus A."/>
            <person name="Lindquist E."/>
            <person name="Lipzen A."/>
            <person name="Meier-Kolthoff J.P."/>
            <person name="Ohm R.A."/>
            <person name="Otillar R.P."/>
            <person name="Pangilinan J."/>
            <person name="Peng Y."/>
            <person name="Rokas A."/>
            <person name="Rosa C.A."/>
            <person name="Scheuner C."/>
            <person name="Sibirny A.A."/>
            <person name="Slot J.C."/>
            <person name="Stielow J.B."/>
            <person name="Sun H."/>
            <person name="Kurtzman C.P."/>
            <person name="Blackwell M."/>
            <person name="Grigoriev I.V."/>
            <person name="Jeffries T.W."/>
        </authorList>
    </citation>
    <scope>NUCLEOTIDE SEQUENCE [LARGE SCALE GENOMIC DNA]</scope>
    <source>
        <strain evidence="3">DSM 1968</strain>
    </source>
</reference>
<accession>A0A1D2VN96</accession>
<dbReference type="GeneID" id="30966329"/>
<evidence type="ECO:0000313" key="3">
    <source>
        <dbReference type="Proteomes" id="UP000095038"/>
    </source>
</evidence>
<keyword evidence="3" id="KW-1185">Reference proteome</keyword>
<proteinExistence type="predicted"/>
<evidence type="ECO:0000313" key="2">
    <source>
        <dbReference type="EMBL" id="ODV63047.1"/>
    </source>
</evidence>
<feature type="compositionally biased region" description="Polar residues" evidence="1">
    <location>
        <begin position="259"/>
        <end position="269"/>
    </location>
</feature>
<gene>
    <name evidence="2" type="ORF">ASCRUDRAFT_74453</name>
</gene>
<dbReference type="RefSeq" id="XP_020049354.1">
    <property type="nucleotide sequence ID" value="XM_020192693.1"/>
</dbReference>
<dbReference type="AlphaFoldDB" id="A0A1D2VN96"/>
<organism evidence="2 3">
    <name type="scientific">Ascoidea rubescens DSM 1968</name>
    <dbReference type="NCBI Taxonomy" id="1344418"/>
    <lineage>
        <taxon>Eukaryota</taxon>
        <taxon>Fungi</taxon>
        <taxon>Dikarya</taxon>
        <taxon>Ascomycota</taxon>
        <taxon>Saccharomycotina</taxon>
        <taxon>Saccharomycetes</taxon>
        <taxon>Ascoideaceae</taxon>
        <taxon>Ascoidea</taxon>
    </lineage>
</organism>
<dbReference type="Proteomes" id="UP000095038">
    <property type="component" value="Unassembled WGS sequence"/>
</dbReference>
<feature type="region of interest" description="Disordered" evidence="1">
    <location>
        <begin position="239"/>
        <end position="269"/>
    </location>
</feature>
<dbReference type="STRING" id="1344418.A0A1D2VN96"/>